<gene>
    <name evidence="2" type="ORF">GM661_14745</name>
</gene>
<dbReference type="SUPFAM" id="SSF82693">
    <property type="entry name" value="Multidrug efflux transporter AcrB pore domain, PN1, PN2, PC1 and PC2 subdomains"/>
    <property type="match status" value="2"/>
</dbReference>
<feature type="transmembrane region" description="Helical" evidence="1">
    <location>
        <begin position="358"/>
        <end position="375"/>
    </location>
</feature>
<dbReference type="KEGG" id="ifn:GM661_14745"/>
<dbReference type="Gene3D" id="3.30.70.1320">
    <property type="entry name" value="Multidrug efflux transporter AcrB pore domain like"/>
    <property type="match status" value="1"/>
</dbReference>
<dbReference type="SUPFAM" id="SSF82866">
    <property type="entry name" value="Multidrug efflux transporter AcrB transmembrane domain"/>
    <property type="match status" value="2"/>
</dbReference>
<dbReference type="PANTHER" id="PTHR32063:SF0">
    <property type="entry name" value="SWARMING MOTILITY PROTEIN SWRC"/>
    <property type="match status" value="1"/>
</dbReference>
<evidence type="ECO:0000313" key="2">
    <source>
        <dbReference type="EMBL" id="QTL99124.1"/>
    </source>
</evidence>
<dbReference type="Gene3D" id="3.30.70.1430">
    <property type="entry name" value="Multidrug efflux transporter AcrB pore domain"/>
    <property type="match status" value="2"/>
</dbReference>
<dbReference type="InterPro" id="IPR001036">
    <property type="entry name" value="Acrflvin-R"/>
</dbReference>
<dbReference type="Gene3D" id="3.30.70.1440">
    <property type="entry name" value="Multidrug efflux transporter AcrB pore domain"/>
    <property type="match status" value="1"/>
</dbReference>
<feature type="transmembrane region" description="Helical" evidence="1">
    <location>
        <begin position="975"/>
        <end position="1001"/>
    </location>
</feature>
<dbReference type="SUPFAM" id="SSF82714">
    <property type="entry name" value="Multidrug efflux transporter AcrB TolC docking domain, DN and DC subdomains"/>
    <property type="match status" value="2"/>
</dbReference>
<dbReference type="Proteomes" id="UP000665020">
    <property type="component" value="Chromosome"/>
</dbReference>
<dbReference type="Pfam" id="PF00873">
    <property type="entry name" value="ACR_tran"/>
    <property type="match status" value="1"/>
</dbReference>
<dbReference type="Gene3D" id="3.30.2090.10">
    <property type="entry name" value="Multidrug efflux transporter AcrB TolC docking domain, DN and DC subdomains"/>
    <property type="match status" value="2"/>
</dbReference>
<sequence>MILADLSIKRPVFITVIVAALVIVGILCYTSLTINNVPQTDLPYVTVTINENGASPAQLEANITKKVEDVVGQISGVKHISSTMTLGVSNTAVEFDMDKSPYLAVQEVKDKVASIRGELPQDIDEPVISRYDFLASPVLSIAVTGKEELKELSWLVDEVIAKKLYTIKGVGTVNIYGNTERQIQIKLRKEKLAAYGLTVQEVVNSLKSVNLEGLGGAVSNKNNEISLQIDNRVQRVTDFNDIVVARRNGVNIRVADIAEVIDGAKENSSLSFFQGKQAVGIDVIKQSGANTVQVVDGVKKELTNLKELIPEGVNVNIVQDNSVGIRNSVNDVVKSILEGCLLAILVVFLFLNEWQSTLITAITLPTVIISTFIALKVMNFSLNTMSLMALSLSIGLLVDDAIVVIENIVRHLHLGKTPVQAAKEATSEIGPAVLAATMTMVSVFLPTAMGKGFIGRYFFEFGLTVVFSVLCSLFMALTVVPMLASKLLKNRKKKRKGIFYQILNNFNQFFEKLAEKYSRFLAVVLQHRLITLSLVMVLFLASLTLLSLLGLQIDPKTDDNMLMVLADLDSGLALTKASQKAEEIEKIINKYSEVKSIYTKVEKEQISFVVNLLKKNDRKDSARLIASKMRQDLKKVPGIELAINAANDTDALKEVRISIEGDNNEALRSFAFKAKKLMSQDPHARDVSLNYKPGKPQMKLLVDNDKAADLGVNTVSVINTLHSLFEGINVGKYKTEEDSYDVRVSMQGKQQSNLASLNGLYVPGSNDQMVLLDQVTKKIFTTTDATLNRYDRNRQIELSANVTGIAADDFLNEYLNKFKNEMMVPAGISIKAGGMNATMQEGFMGLVIALAMGVLFIFMVMAAQFESFLDPLAIMFSLPLALIGAIVGLYLTGSTMGFTALIGIIMLMGLVVKTAILLIDFTIQRMKEGMGINEALIEAGQVRFRPILMTTLSTIFGMVPVALATGAGSEMRVPMAYAVIGGLFSSTLLTLFIIPVVYTLLHDLKGLFKKVISWEASKKSV</sequence>
<feature type="transmembrane region" description="Helical" evidence="1">
    <location>
        <begin position="843"/>
        <end position="865"/>
    </location>
</feature>
<keyword evidence="3" id="KW-1185">Reference proteome</keyword>
<feature type="transmembrane region" description="Helical" evidence="1">
    <location>
        <begin position="944"/>
        <end position="963"/>
    </location>
</feature>
<dbReference type="RefSeq" id="WP_230867519.1">
    <property type="nucleotide sequence ID" value="NZ_CP046640.1"/>
</dbReference>
<keyword evidence="1" id="KW-0472">Membrane</keyword>
<dbReference type="EMBL" id="CP046640">
    <property type="protein sequence ID" value="QTL99124.1"/>
    <property type="molecule type" value="Genomic_DNA"/>
</dbReference>
<protein>
    <submittedName>
        <fullName evidence="2">MMPL family transporter</fullName>
    </submittedName>
</protein>
<proteinExistence type="predicted"/>
<feature type="transmembrane region" description="Helical" evidence="1">
    <location>
        <begin position="429"/>
        <end position="449"/>
    </location>
</feature>
<dbReference type="Gene3D" id="1.20.1640.10">
    <property type="entry name" value="Multidrug efflux transporter AcrB transmembrane domain"/>
    <property type="match status" value="2"/>
</dbReference>
<feature type="transmembrane region" description="Helical" evidence="1">
    <location>
        <begin position="387"/>
        <end position="409"/>
    </location>
</feature>
<dbReference type="PANTHER" id="PTHR32063">
    <property type="match status" value="1"/>
</dbReference>
<feature type="transmembrane region" description="Helical" evidence="1">
    <location>
        <begin position="461"/>
        <end position="484"/>
    </location>
</feature>
<evidence type="ECO:0000256" key="1">
    <source>
        <dbReference type="SAM" id="Phobius"/>
    </source>
</evidence>
<keyword evidence="1" id="KW-0812">Transmembrane</keyword>
<dbReference type="GO" id="GO:0042910">
    <property type="term" value="F:xenobiotic transmembrane transporter activity"/>
    <property type="evidence" value="ECO:0007669"/>
    <property type="project" value="TreeGrafter"/>
</dbReference>
<name>A0A8A7KM15_9FIRM</name>
<feature type="transmembrane region" description="Helical" evidence="1">
    <location>
        <begin position="898"/>
        <end position="923"/>
    </location>
</feature>
<dbReference type="InterPro" id="IPR027463">
    <property type="entry name" value="AcrB_DN_DC_subdom"/>
</dbReference>
<feature type="transmembrane region" description="Helical" evidence="1">
    <location>
        <begin position="529"/>
        <end position="551"/>
    </location>
</feature>
<organism evidence="2 3">
    <name type="scientific">Iocasia fonsfrigidae</name>
    <dbReference type="NCBI Taxonomy" id="2682810"/>
    <lineage>
        <taxon>Bacteria</taxon>
        <taxon>Bacillati</taxon>
        <taxon>Bacillota</taxon>
        <taxon>Clostridia</taxon>
        <taxon>Halanaerobiales</taxon>
        <taxon>Halanaerobiaceae</taxon>
        <taxon>Iocasia</taxon>
    </lineage>
</organism>
<keyword evidence="1" id="KW-1133">Transmembrane helix</keyword>
<accession>A0A8A7KM15</accession>
<feature type="transmembrane region" description="Helical" evidence="1">
    <location>
        <begin position="872"/>
        <end position="892"/>
    </location>
</feature>
<reference evidence="2" key="1">
    <citation type="submission" date="2019-12" db="EMBL/GenBank/DDBJ databases">
        <authorList>
            <person name="zhang j."/>
            <person name="sun C.M."/>
        </authorList>
    </citation>
    <scope>NUCLEOTIDE SEQUENCE</scope>
    <source>
        <strain evidence="2">NS-1</strain>
    </source>
</reference>
<dbReference type="PRINTS" id="PR00702">
    <property type="entry name" value="ACRIFLAVINRP"/>
</dbReference>
<dbReference type="GO" id="GO:0005886">
    <property type="term" value="C:plasma membrane"/>
    <property type="evidence" value="ECO:0007669"/>
    <property type="project" value="TreeGrafter"/>
</dbReference>
<evidence type="ECO:0000313" key="3">
    <source>
        <dbReference type="Proteomes" id="UP000665020"/>
    </source>
</evidence>
<dbReference type="AlphaFoldDB" id="A0A8A7KM15"/>
<feature type="transmembrane region" description="Helical" evidence="1">
    <location>
        <begin position="12"/>
        <end position="32"/>
    </location>
</feature>